<organism evidence="1">
    <name type="scientific">Tanacetum cinerariifolium</name>
    <name type="common">Dalmatian daisy</name>
    <name type="synonym">Chrysanthemum cinerariifolium</name>
    <dbReference type="NCBI Taxonomy" id="118510"/>
    <lineage>
        <taxon>Eukaryota</taxon>
        <taxon>Viridiplantae</taxon>
        <taxon>Streptophyta</taxon>
        <taxon>Embryophyta</taxon>
        <taxon>Tracheophyta</taxon>
        <taxon>Spermatophyta</taxon>
        <taxon>Magnoliopsida</taxon>
        <taxon>eudicotyledons</taxon>
        <taxon>Gunneridae</taxon>
        <taxon>Pentapetalae</taxon>
        <taxon>asterids</taxon>
        <taxon>campanulids</taxon>
        <taxon>Asterales</taxon>
        <taxon>Asteraceae</taxon>
        <taxon>Asteroideae</taxon>
        <taxon>Anthemideae</taxon>
        <taxon>Anthemidinae</taxon>
        <taxon>Tanacetum</taxon>
    </lineage>
</organism>
<feature type="non-terminal residue" evidence="1">
    <location>
        <position position="1"/>
    </location>
</feature>
<accession>A0A699TPZ0</accession>
<comment type="caution">
    <text evidence="1">The sequence shown here is derived from an EMBL/GenBank/DDBJ whole genome shotgun (WGS) entry which is preliminary data.</text>
</comment>
<evidence type="ECO:0000313" key="1">
    <source>
        <dbReference type="EMBL" id="GFD11258.1"/>
    </source>
</evidence>
<proteinExistence type="predicted"/>
<sequence length="152" mass="17130">NPLSSSGTLSSMKNLEDAFTFDDQFLNDKPTKEEPGKATVETKAESMVTIPIHQASTSAPPLSTPIIDLLPVKPRNANLEQKILNQDKPINALGFRVYPLENHDLYLKIDKHVNQVIKEVIYDALQVPLLAQFKELSEIHIKEIHIKEILHD</sequence>
<dbReference type="AlphaFoldDB" id="A0A699TPZ0"/>
<protein>
    <submittedName>
        <fullName evidence="1">Uncharacterized protein</fullName>
    </submittedName>
</protein>
<reference evidence="1" key="1">
    <citation type="journal article" date="2019" name="Sci. Rep.">
        <title>Draft genome of Tanacetum cinerariifolium, the natural source of mosquito coil.</title>
        <authorList>
            <person name="Yamashiro T."/>
            <person name="Shiraishi A."/>
            <person name="Satake H."/>
            <person name="Nakayama K."/>
        </authorList>
    </citation>
    <scope>NUCLEOTIDE SEQUENCE</scope>
</reference>
<gene>
    <name evidence="1" type="ORF">Tci_883227</name>
</gene>
<name>A0A699TPZ0_TANCI</name>
<dbReference type="EMBL" id="BKCJ011257927">
    <property type="protein sequence ID" value="GFD11258.1"/>
    <property type="molecule type" value="Genomic_DNA"/>
</dbReference>